<gene>
    <name evidence="9" type="ORF">IAC39_02910</name>
</gene>
<evidence type="ECO:0000313" key="9">
    <source>
        <dbReference type="EMBL" id="HIT58650.1"/>
    </source>
</evidence>
<dbReference type="EMBL" id="DVLL01000012">
    <property type="protein sequence ID" value="HIT58650.1"/>
    <property type="molecule type" value="Genomic_DNA"/>
</dbReference>
<keyword evidence="3" id="KW-0645">Protease</keyword>
<keyword evidence="7 9" id="KW-0224">Dipeptidase</keyword>
<dbReference type="InterPro" id="IPR010964">
    <property type="entry name" value="M20A_pepV-rel"/>
</dbReference>
<dbReference type="InterPro" id="IPR036264">
    <property type="entry name" value="Bact_exopeptidase_dim_dom"/>
</dbReference>
<proteinExistence type="inferred from homology"/>
<dbReference type="GO" id="GO:0006508">
    <property type="term" value="P:proteolysis"/>
    <property type="evidence" value="ECO:0007669"/>
    <property type="project" value="UniProtKB-KW"/>
</dbReference>
<keyword evidence="4" id="KW-0479">Metal-binding</keyword>
<reference evidence="9" key="2">
    <citation type="journal article" date="2021" name="PeerJ">
        <title>Extensive microbial diversity within the chicken gut microbiome revealed by metagenomics and culture.</title>
        <authorList>
            <person name="Gilroy R."/>
            <person name="Ravi A."/>
            <person name="Getino M."/>
            <person name="Pursley I."/>
            <person name="Horton D.L."/>
            <person name="Alikhan N.F."/>
            <person name="Baker D."/>
            <person name="Gharbi K."/>
            <person name="Hall N."/>
            <person name="Watson M."/>
            <person name="Adriaenssens E.M."/>
            <person name="Foster-Nyarko E."/>
            <person name="Jarju S."/>
            <person name="Secka A."/>
            <person name="Antonio M."/>
            <person name="Oren A."/>
            <person name="Chaudhuri R.R."/>
            <person name="La Ragione R."/>
            <person name="Hildebrand F."/>
            <person name="Pallen M.J."/>
        </authorList>
    </citation>
    <scope>NUCLEOTIDE SEQUENCE</scope>
    <source>
        <strain evidence="9">CHK33-4379</strain>
    </source>
</reference>
<sequence length="470" mass="50529">MDNTVKNKIFDYIESEKENMIASLSELIAYPSYQQEPSDGAPFGRPVRECLDRALEICSGFGLVTRNFDGYAGTVELPGYDCEPELGILSHLDVVPEGTGWTSEPYKARVDDGKIYGRGAIDDKGPSVAVIYALKAIKELGIPLKRGVRLILGTNEENGSADMKYYLSKQPAPKYTFTPDGNYPVINIEKGMIRGYFSADIMPSASPKTILELSGGTVINAVPESAYAVIGGMSVSQAEAAIRRMSCGVSFSVKDFGGCIRIDACGKSAHASTPELGKNAVTALIKLLTYMDIRDDASRKLSSLSKLFPYGETDGSSLGIAQSDELSGALTCVLSIINYQAGKLEFKIDIRLPATSSVANVMDKLLPAAAGAGFRLDGHMGSEPHCVSEDTPFVRKLLSVFEEVTGKKGECIAIGGGTYVHEIEGGVAFGPEFIGDDNHMHSADEFIKEDDLIFNAKMFALAILRICAED</sequence>
<dbReference type="GO" id="GO:0008777">
    <property type="term" value="F:acetylornithine deacetylase activity"/>
    <property type="evidence" value="ECO:0007669"/>
    <property type="project" value="TreeGrafter"/>
</dbReference>
<evidence type="ECO:0000313" key="10">
    <source>
        <dbReference type="Proteomes" id="UP000824136"/>
    </source>
</evidence>
<dbReference type="SUPFAM" id="SSF53187">
    <property type="entry name" value="Zn-dependent exopeptidases"/>
    <property type="match status" value="1"/>
</dbReference>
<keyword evidence="8" id="KW-0482">Metalloprotease</keyword>
<dbReference type="PANTHER" id="PTHR43808:SF31">
    <property type="entry name" value="N-ACETYL-L-CITRULLINE DEACETYLASE"/>
    <property type="match status" value="1"/>
</dbReference>
<dbReference type="AlphaFoldDB" id="A0A9D1GUR6"/>
<comment type="similarity">
    <text evidence="2">Belongs to the peptidase M20A family.</text>
</comment>
<evidence type="ECO:0000256" key="3">
    <source>
        <dbReference type="ARBA" id="ARBA00022670"/>
    </source>
</evidence>
<dbReference type="Gene3D" id="3.30.70.360">
    <property type="match status" value="2"/>
</dbReference>
<dbReference type="GO" id="GO:0016805">
    <property type="term" value="F:dipeptidase activity"/>
    <property type="evidence" value="ECO:0007669"/>
    <property type="project" value="UniProtKB-KW"/>
</dbReference>
<dbReference type="InterPro" id="IPR050072">
    <property type="entry name" value="Peptidase_M20A"/>
</dbReference>
<dbReference type="GO" id="GO:0008237">
    <property type="term" value="F:metallopeptidase activity"/>
    <property type="evidence" value="ECO:0007669"/>
    <property type="project" value="UniProtKB-KW"/>
</dbReference>
<dbReference type="Pfam" id="PF01546">
    <property type="entry name" value="Peptidase_M20"/>
    <property type="match status" value="1"/>
</dbReference>
<accession>A0A9D1GUR6</accession>
<dbReference type="SUPFAM" id="SSF55031">
    <property type="entry name" value="Bacterial exopeptidase dimerisation domain"/>
    <property type="match status" value="1"/>
</dbReference>
<keyword evidence="6" id="KW-0862">Zinc</keyword>
<dbReference type="PANTHER" id="PTHR43808">
    <property type="entry name" value="ACETYLORNITHINE DEACETYLASE"/>
    <property type="match status" value="1"/>
</dbReference>
<evidence type="ECO:0000256" key="2">
    <source>
        <dbReference type="ARBA" id="ARBA00006247"/>
    </source>
</evidence>
<organism evidence="9 10">
    <name type="scientific">Candidatus Faeciplasma pullistercoris</name>
    <dbReference type="NCBI Taxonomy" id="2840800"/>
    <lineage>
        <taxon>Bacteria</taxon>
        <taxon>Bacillati</taxon>
        <taxon>Bacillota</taxon>
        <taxon>Clostridia</taxon>
        <taxon>Eubacteriales</taxon>
        <taxon>Oscillospiraceae</taxon>
        <taxon>Oscillospiraceae incertae sedis</taxon>
        <taxon>Candidatus Faeciplasma</taxon>
    </lineage>
</organism>
<evidence type="ECO:0000256" key="7">
    <source>
        <dbReference type="ARBA" id="ARBA00022997"/>
    </source>
</evidence>
<evidence type="ECO:0000256" key="1">
    <source>
        <dbReference type="ARBA" id="ARBA00001947"/>
    </source>
</evidence>
<evidence type="ECO:0000256" key="4">
    <source>
        <dbReference type="ARBA" id="ARBA00022723"/>
    </source>
</evidence>
<comment type="cofactor">
    <cofactor evidence="1">
        <name>Zn(2+)</name>
        <dbReference type="ChEBI" id="CHEBI:29105"/>
    </cofactor>
</comment>
<protein>
    <submittedName>
        <fullName evidence="9">Sapep family Mn(2+)-dependent dipeptidase</fullName>
        <ecNumber evidence="9">3.4.13.-</ecNumber>
    </submittedName>
</protein>
<dbReference type="InterPro" id="IPR001261">
    <property type="entry name" value="ArgE/DapE_CS"/>
</dbReference>
<dbReference type="InterPro" id="IPR002933">
    <property type="entry name" value="Peptidase_M20"/>
</dbReference>
<evidence type="ECO:0000256" key="6">
    <source>
        <dbReference type="ARBA" id="ARBA00022833"/>
    </source>
</evidence>
<evidence type="ECO:0000256" key="8">
    <source>
        <dbReference type="ARBA" id="ARBA00023049"/>
    </source>
</evidence>
<comment type="caution">
    <text evidence="9">The sequence shown here is derived from an EMBL/GenBank/DDBJ whole genome shotgun (WGS) entry which is preliminary data.</text>
</comment>
<dbReference type="PROSITE" id="PS00758">
    <property type="entry name" value="ARGE_DAPE_CPG2_1"/>
    <property type="match status" value="1"/>
</dbReference>
<reference evidence="9" key="1">
    <citation type="submission" date="2020-10" db="EMBL/GenBank/DDBJ databases">
        <authorList>
            <person name="Gilroy R."/>
        </authorList>
    </citation>
    <scope>NUCLEOTIDE SEQUENCE</scope>
    <source>
        <strain evidence="9">CHK33-4379</strain>
    </source>
</reference>
<dbReference type="Gene3D" id="3.40.630.10">
    <property type="entry name" value="Zn peptidases"/>
    <property type="match status" value="1"/>
</dbReference>
<dbReference type="Proteomes" id="UP000824136">
    <property type="component" value="Unassembled WGS sequence"/>
</dbReference>
<dbReference type="GO" id="GO:0008270">
    <property type="term" value="F:zinc ion binding"/>
    <property type="evidence" value="ECO:0007669"/>
    <property type="project" value="InterPro"/>
</dbReference>
<dbReference type="NCBIfam" id="TIGR01887">
    <property type="entry name" value="dipeptidaselike"/>
    <property type="match status" value="1"/>
</dbReference>
<dbReference type="PROSITE" id="PS00759">
    <property type="entry name" value="ARGE_DAPE_CPG2_2"/>
    <property type="match status" value="1"/>
</dbReference>
<dbReference type="GO" id="GO:0006526">
    <property type="term" value="P:L-arginine biosynthetic process"/>
    <property type="evidence" value="ECO:0007669"/>
    <property type="project" value="TreeGrafter"/>
</dbReference>
<name>A0A9D1GUR6_9FIRM</name>
<dbReference type="EC" id="3.4.13.-" evidence="9"/>
<keyword evidence="5 9" id="KW-0378">Hydrolase</keyword>
<evidence type="ECO:0000256" key="5">
    <source>
        <dbReference type="ARBA" id="ARBA00022801"/>
    </source>
</evidence>